<keyword evidence="3" id="KW-1185">Reference proteome</keyword>
<accession>A0ABV0PPB8</accession>
<evidence type="ECO:0000313" key="2">
    <source>
        <dbReference type="EMBL" id="MEQ2185336.1"/>
    </source>
</evidence>
<feature type="region of interest" description="Disordered" evidence="1">
    <location>
        <begin position="1"/>
        <end position="63"/>
    </location>
</feature>
<evidence type="ECO:0000256" key="1">
    <source>
        <dbReference type="SAM" id="MobiDB-lite"/>
    </source>
</evidence>
<gene>
    <name evidence="2" type="ORF">GOODEAATRI_017166</name>
</gene>
<organism evidence="2 3">
    <name type="scientific">Goodea atripinnis</name>
    <dbReference type="NCBI Taxonomy" id="208336"/>
    <lineage>
        <taxon>Eukaryota</taxon>
        <taxon>Metazoa</taxon>
        <taxon>Chordata</taxon>
        <taxon>Craniata</taxon>
        <taxon>Vertebrata</taxon>
        <taxon>Euteleostomi</taxon>
        <taxon>Actinopterygii</taxon>
        <taxon>Neopterygii</taxon>
        <taxon>Teleostei</taxon>
        <taxon>Neoteleostei</taxon>
        <taxon>Acanthomorphata</taxon>
        <taxon>Ovalentaria</taxon>
        <taxon>Atherinomorphae</taxon>
        <taxon>Cyprinodontiformes</taxon>
        <taxon>Goodeidae</taxon>
        <taxon>Goodea</taxon>
    </lineage>
</organism>
<name>A0ABV0PPB8_9TELE</name>
<evidence type="ECO:0000313" key="3">
    <source>
        <dbReference type="Proteomes" id="UP001476798"/>
    </source>
</evidence>
<proteinExistence type="predicted"/>
<dbReference type="Proteomes" id="UP001476798">
    <property type="component" value="Unassembled WGS sequence"/>
</dbReference>
<feature type="compositionally biased region" description="Basic and acidic residues" evidence="1">
    <location>
        <begin position="1"/>
        <end position="10"/>
    </location>
</feature>
<dbReference type="EMBL" id="JAHRIO010081339">
    <property type="protein sequence ID" value="MEQ2185336.1"/>
    <property type="molecule type" value="Genomic_DNA"/>
</dbReference>
<sequence>MKRHIGDAPARHQAGSLGVKPPAEAGFQLFRSEPPMGHLRTDSESGNRGSSLARVHEHHGTTDKCVPLSEHYLEWQSVGGSTDSYFKVLNDLEKNMYPA</sequence>
<comment type="caution">
    <text evidence="2">The sequence shown here is derived from an EMBL/GenBank/DDBJ whole genome shotgun (WGS) entry which is preliminary data.</text>
</comment>
<reference evidence="2 3" key="1">
    <citation type="submission" date="2021-06" db="EMBL/GenBank/DDBJ databases">
        <authorList>
            <person name="Palmer J.M."/>
        </authorList>
    </citation>
    <scope>NUCLEOTIDE SEQUENCE [LARGE SCALE GENOMIC DNA]</scope>
    <source>
        <strain evidence="2 3">GA_2019</strain>
        <tissue evidence="2">Muscle</tissue>
    </source>
</reference>
<protein>
    <submittedName>
        <fullName evidence="2">Uncharacterized protein</fullName>
    </submittedName>
</protein>